<dbReference type="Pfam" id="PF13490">
    <property type="entry name" value="zf-HC2"/>
    <property type="match status" value="1"/>
</dbReference>
<keyword evidence="3" id="KW-1185">Reference proteome</keyword>
<comment type="caution">
    <text evidence="2">The sequence shown here is derived from an EMBL/GenBank/DDBJ whole genome shotgun (WGS) entry which is preliminary data.</text>
</comment>
<feature type="domain" description="Putative zinc-finger" evidence="1">
    <location>
        <begin position="17"/>
        <end position="51"/>
    </location>
</feature>
<sequence length="91" mass="10327">MTDSNCGCGCPHDNCGCSEFHETMYLLLDDQLTAEECSRLRAHAEECPNCAQLLNAEAEFRALLRKCCCPPAPVELRQRISYQLRVEYRQG</sequence>
<dbReference type="AlphaFoldDB" id="A0A8I0HCS4"/>
<gene>
    <name evidence="2" type="primary">rsrA</name>
    <name evidence="2" type="ORF">H9627_02790</name>
</gene>
<dbReference type="RefSeq" id="WP_191732520.1">
    <property type="nucleotide sequence ID" value="NZ_JACSPR010000002.1"/>
</dbReference>
<dbReference type="NCBIfam" id="TIGR03988">
    <property type="entry name" value="antisig_RsrA"/>
    <property type="match status" value="1"/>
</dbReference>
<dbReference type="InterPro" id="IPR024020">
    <property type="entry name" value="Anit_sigma_mycothiol_RsrA"/>
</dbReference>
<proteinExistence type="predicted"/>
<reference evidence="2 3" key="1">
    <citation type="submission" date="2020-08" db="EMBL/GenBank/DDBJ databases">
        <title>A Genomic Blueprint of the Chicken Gut Microbiome.</title>
        <authorList>
            <person name="Gilroy R."/>
            <person name="Ravi A."/>
            <person name="Getino M."/>
            <person name="Pursley I."/>
            <person name="Horton D.L."/>
            <person name="Alikhan N.-F."/>
            <person name="Baker D."/>
            <person name="Gharbi K."/>
            <person name="Hall N."/>
            <person name="Watson M."/>
            <person name="Adriaenssens E.M."/>
            <person name="Foster-Nyarko E."/>
            <person name="Jarju S."/>
            <person name="Secka A."/>
            <person name="Antonio M."/>
            <person name="Oren A."/>
            <person name="Chaudhuri R."/>
            <person name="La Ragione R.M."/>
            <person name="Hildebrand F."/>
            <person name="Pallen M.J."/>
        </authorList>
    </citation>
    <scope>NUCLEOTIDE SEQUENCE [LARGE SCALE GENOMIC DNA]</scope>
    <source>
        <strain evidence="2 3">Sa1YVA5</strain>
    </source>
</reference>
<protein>
    <submittedName>
        <fullName evidence="2">Mycothiol system anti-sigma-R factor</fullName>
    </submittedName>
</protein>
<organism evidence="2 3">
    <name type="scientific">Corynebacterium gallinarum</name>
    <dbReference type="NCBI Taxonomy" id="2762214"/>
    <lineage>
        <taxon>Bacteria</taxon>
        <taxon>Bacillati</taxon>
        <taxon>Actinomycetota</taxon>
        <taxon>Actinomycetes</taxon>
        <taxon>Mycobacteriales</taxon>
        <taxon>Corynebacteriaceae</taxon>
        <taxon>Corynebacterium</taxon>
    </lineage>
</organism>
<dbReference type="EMBL" id="JACSPR010000002">
    <property type="protein sequence ID" value="MBD8029261.1"/>
    <property type="molecule type" value="Genomic_DNA"/>
</dbReference>
<accession>A0A8I0HCS4</accession>
<dbReference type="Proteomes" id="UP000650224">
    <property type="component" value="Unassembled WGS sequence"/>
</dbReference>
<dbReference type="InterPro" id="IPR027383">
    <property type="entry name" value="Znf_put"/>
</dbReference>
<evidence type="ECO:0000313" key="2">
    <source>
        <dbReference type="EMBL" id="MBD8029261.1"/>
    </source>
</evidence>
<evidence type="ECO:0000313" key="3">
    <source>
        <dbReference type="Proteomes" id="UP000650224"/>
    </source>
</evidence>
<name>A0A8I0HCS4_9CORY</name>
<evidence type="ECO:0000259" key="1">
    <source>
        <dbReference type="Pfam" id="PF13490"/>
    </source>
</evidence>